<organism evidence="2 3">
    <name type="scientific">Actinomadura alba</name>
    <dbReference type="NCBI Taxonomy" id="406431"/>
    <lineage>
        <taxon>Bacteria</taxon>
        <taxon>Bacillati</taxon>
        <taxon>Actinomycetota</taxon>
        <taxon>Actinomycetes</taxon>
        <taxon>Streptosporangiales</taxon>
        <taxon>Thermomonosporaceae</taxon>
        <taxon>Actinomadura</taxon>
    </lineage>
</organism>
<reference evidence="2 3" key="1">
    <citation type="submission" date="2020-06" db="EMBL/GenBank/DDBJ databases">
        <title>Actinomadura xiongansis sp. nov., isolated from soil of Baiyangdian.</title>
        <authorList>
            <person name="Zhang X."/>
        </authorList>
    </citation>
    <scope>NUCLEOTIDE SEQUENCE [LARGE SCALE GENOMIC DNA]</scope>
    <source>
        <strain evidence="2 3">HBUM206468</strain>
    </source>
</reference>
<evidence type="ECO:0000313" key="2">
    <source>
        <dbReference type="EMBL" id="MBC6469920.1"/>
    </source>
</evidence>
<dbReference type="EMBL" id="JABVEC010000033">
    <property type="protein sequence ID" value="MBC6469920.1"/>
    <property type="molecule type" value="Genomic_DNA"/>
</dbReference>
<accession>A0ABR7LYS8</accession>
<keyword evidence="3" id="KW-1185">Reference proteome</keyword>
<evidence type="ECO:0000313" key="3">
    <source>
        <dbReference type="Proteomes" id="UP000805614"/>
    </source>
</evidence>
<dbReference type="RefSeq" id="WP_187246968.1">
    <property type="nucleotide sequence ID" value="NZ_BAAAOK010000004.1"/>
</dbReference>
<comment type="caution">
    <text evidence="2">The sequence shown here is derived from an EMBL/GenBank/DDBJ whole genome shotgun (WGS) entry which is preliminary data.</text>
</comment>
<sequence length="82" mass="9292">MLKVPQELGFGSGTTCWRRLKRWIDASVFDQLHQILLERLNTGNRIDWSRAAMDGNHIDAKKGVSGQAPRRSTAQARFPNTI</sequence>
<protein>
    <submittedName>
        <fullName evidence="2">Transposase</fullName>
    </submittedName>
</protein>
<name>A0ABR7LYS8_9ACTN</name>
<gene>
    <name evidence="2" type="ORF">HKK74_31170</name>
</gene>
<feature type="region of interest" description="Disordered" evidence="1">
    <location>
        <begin position="59"/>
        <end position="82"/>
    </location>
</feature>
<proteinExistence type="predicted"/>
<evidence type="ECO:0000256" key="1">
    <source>
        <dbReference type="SAM" id="MobiDB-lite"/>
    </source>
</evidence>
<dbReference type="Proteomes" id="UP000805614">
    <property type="component" value="Unassembled WGS sequence"/>
</dbReference>
<feature type="compositionally biased region" description="Polar residues" evidence="1">
    <location>
        <begin position="70"/>
        <end position="82"/>
    </location>
</feature>